<proteinExistence type="inferred from homology"/>
<comment type="caution">
    <text evidence="7">The sequence shown here is derived from an EMBL/GenBank/DDBJ whole genome shotgun (WGS) entry which is preliminary data.</text>
</comment>
<dbReference type="AlphaFoldDB" id="A0A1Y5EJ90"/>
<gene>
    <name evidence="7" type="ORF">A9Q75_05460</name>
</gene>
<dbReference type="GO" id="GO:0006631">
    <property type="term" value="P:fatty acid metabolic process"/>
    <property type="evidence" value="ECO:0007669"/>
    <property type="project" value="UniProtKB-KW"/>
</dbReference>
<dbReference type="Gene3D" id="3.30.300.30">
    <property type="match status" value="1"/>
</dbReference>
<evidence type="ECO:0000313" key="8">
    <source>
        <dbReference type="Proteomes" id="UP000243053"/>
    </source>
</evidence>
<dbReference type="Gene3D" id="3.40.50.12780">
    <property type="entry name" value="N-terminal domain of ligase-like"/>
    <property type="match status" value="1"/>
</dbReference>
<organism evidence="7 8">
    <name type="scientific">Colwellia psychrerythraea</name>
    <name type="common">Vibrio psychroerythus</name>
    <dbReference type="NCBI Taxonomy" id="28229"/>
    <lineage>
        <taxon>Bacteria</taxon>
        <taxon>Pseudomonadati</taxon>
        <taxon>Pseudomonadota</taxon>
        <taxon>Gammaproteobacteria</taxon>
        <taxon>Alteromonadales</taxon>
        <taxon>Colwelliaceae</taxon>
        <taxon>Colwellia</taxon>
    </lineage>
</organism>
<dbReference type="PANTHER" id="PTHR43859">
    <property type="entry name" value="ACYL-ACTIVATING ENZYME"/>
    <property type="match status" value="1"/>
</dbReference>
<dbReference type="NCBIfam" id="NF004837">
    <property type="entry name" value="PRK06187.1"/>
    <property type="match status" value="1"/>
</dbReference>
<evidence type="ECO:0000256" key="2">
    <source>
        <dbReference type="ARBA" id="ARBA00022598"/>
    </source>
</evidence>
<dbReference type="Proteomes" id="UP000243053">
    <property type="component" value="Unassembled WGS sequence"/>
</dbReference>
<evidence type="ECO:0000259" key="5">
    <source>
        <dbReference type="Pfam" id="PF00501"/>
    </source>
</evidence>
<accession>A0A1Y5EJ90</accession>
<evidence type="ECO:0000256" key="1">
    <source>
        <dbReference type="ARBA" id="ARBA00006432"/>
    </source>
</evidence>
<dbReference type="InterPro" id="IPR042099">
    <property type="entry name" value="ANL_N_sf"/>
</dbReference>
<dbReference type="InterPro" id="IPR000873">
    <property type="entry name" value="AMP-dep_synth/lig_dom"/>
</dbReference>
<name>A0A1Y5EJ90_COLPS</name>
<dbReference type="PANTHER" id="PTHR43859:SF4">
    <property type="entry name" value="BUTANOATE--COA LIGASE AAE1-RELATED"/>
    <property type="match status" value="1"/>
</dbReference>
<dbReference type="Pfam" id="PF13193">
    <property type="entry name" value="AMP-binding_C"/>
    <property type="match status" value="1"/>
</dbReference>
<evidence type="ECO:0000259" key="6">
    <source>
        <dbReference type="Pfam" id="PF13193"/>
    </source>
</evidence>
<feature type="domain" description="AMP-binding enzyme C-terminal" evidence="6">
    <location>
        <begin position="461"/>
        <end position="541"/>
    </location>
</feature>
<keyword evidence="2 7" id="KW-0436">Ligase</keyword>
<protein>
    <submittedName>
        <fullName evidence="7">Long-chain fatty acid--CoA ligase</fullName>
    </submittedName>
</protein>
<keyword evidence="4" id="KW-0443">Lipid metabolism</keyword>
<comment type="similarity">
    <text evidence="1">Belongs to the ATP-dependent AMP-binding enzyme family.</text>
</comment>
<dbReference type="GO" id="GO:0016874">
    <property type="term" value="F:ligase activity"/>
    <property type="evidence" value="ECO:0007669"/>
    <property type="project" value="UniProtKB-KW"/>
</dbReference>
<dbReference type="FunFam" id="3.30.300.30:FF:000008">
    <property type="entry name" value="2,3-dihydroxybenzoate-AMP ligase"/>
    <property type="match status" value="1"/>
</dbReference>
<sequence>MSYITSTKKISSAQSAYQYPLLIKSLMLSAQSRKSTKEIIYRDQFNMNYTTFFERVHRLANVLINSGVKPGDTIGVLDWDSHRYLECFYAIPMIGAVLHMVNVRLSAEQILYTMKHAEDSIVLIHNDFLPLIEPLEDQLCSVERYIQLSDKQHENIDTSLASIGDYETLLFEAESHYDFPDFDEDSVATTFYTTGTTGDPKGVFFTHKQLVLHTLNEMAMLGCYGENGLLRETDVYMPATPMFHVHAWGVPYVATMLGIKQVYPGKYEPELMVQLQQNEGVTFSHCVPTVLQLLLTSKAARNINFNGWKLLTGGAAPTLNLVRQAAEKGIELSTGYGMSETCPLLTITRLSQAESTLSLLDQSEARIRTGCPVNMVNLKIIDDDGEAVSHDGESVGEVVVRAPWLTQSYYREALKGEELWQGGWLHTGDVASISAAGIVQIKDRIKDVIKTGGEWVSSLDLENLISSHPNINAVAVVGLPDEQWDERPCAMVVLNNDSDLFSVNVLENYLLKYVLSGQITKWTIPSRVVIVEEIPKTSIGKIDKKLIRSKLIN</sequence>
<evidence type="ECO:0000256" key="3">
    <source>
        <dbReference type="ARBA" id="ARBA00022832"/>
    </source>
</evidence>
<dbReference type="SUPFAM" id="SSF56801">
    <property type="entry name" value="Acetyl-CoA synthetase-like"/>
    <property type="match status" value="1"/>
</dbReference>
<feature type="domain" description="AMP-dependent synthetase/ligase" evidence="5">
    <location>
        <begin position="33"/>
        <end position="410"/>
    </location>
</feature>
<dbReference type="InterPro" id="IPR045851">
    <property type="entry name" value="AMP-bd_C_sf"/>
</dbReference>
<evidence type="ECO:0000313" key="7">
    <source>
        <dbReference type="EMBL" id="OUR82599.1"/>
    </source>
</evidence>
<dbReference type="InterPro" id="IPR025110">
    <property type="entry name" value="AMP-bd_C"/>
</dbReference>
<keyword evidence="3" id="KW-0276">Fatty acid metabolism</keyword>
<dbReference type="Pfam" id="PF00501">
    <property type="entry name" value="AMP-binding"/>
    <property type="match status" value="1"/>
</dbReference>
<dbReference type="EMBL" id="MAAF01000038">
    <property type="protein sequence ID" value="OUR82599.1"/>
    <property type="molecule type" value="Genomic_DNA"/>
</dbReference>
<reference evidence="8" key="1">
    <citation type="journal article" date="2017" name="Proc. Natl. Acad. Sci. U.S.A.">
        <title>Simulation of Deepwater Horizon oil plume reveals substrate specialization within a complex community of hydrocarbon degraders.</title>
        <authorList>
            <person name="Hu P."/>
            <person name="Dubinsky E.A."/>
            <person name="Probst A.J."/>
            <person name="Wang J."/>
            <person name="Sieber C.M.K."/>
            <person name="Tom L.M."/>
            <person name="Gardinali P."/>
            <person name="Banfield J.F."/>
            <person name="Atlas R.M."/>
            <person name="Andersen G.L."/>
        </authorList>
    </citation>
    <scope>NUCLEOTIDE SEQUENCE [LARGE SCALE GENOMIC DNA]</scope>
</reference>
<evidence type="ECO:0000256" key="4">
    <source>
        <dbReference type="ARBA" id="ARBA00023098"/>
    </source>
</evidence>